<organism evidence="4">
    <name type="scientific">marine sediment metagenome</name>
    <dbReference type="NCBI Taxonomy" id="412755"/>
    <lineage>
        <taxon>unclassified sequences</taxon>
        <taxon>metagenomes</taxon>
        <taxon>ecological metagenomes</taxon>
    </lineage>
</organism>
<evidence type="ECO:0008006" key="5">
    <source>
        <dbReference type="Google" id="ProtNLM"/>
    </source>
</evidence>
<comment type="similarity">
    <text evidence="1">Belongs to the trimethylamine methyltransferase family.</text>
</comment>
<evidence type="ECO:0000256" key="3">
    <source>
        <dbReference type="ARBA" id="ARBA00022679"/>
    </source>
</evidence>
<dbReference type="AlphaFoldDB" id="A0A0F9B2H9"/>
<dbReference type="GO" id="GO:0032259">
    <property type="term" value="P:methylation"/>
    <property type="evidence" value="ECO:0007669"/>
    <property type="project" value="UniProtKB-KW"/>
</dbReference>
<reference evidence="4" key="1">
    <citation type="journal article" date="2015" name="Nature">
        <title>Complex archaea that bridge the gap between prokaryotes and eukaryotes.</title>
        <authorList>
            <person name="Spang A."/>
            <person name="Saw J.H."/>
            <person name="Jorgensen S.L."/>
            <person name="Zaremba-Niedzwiedzka K."/>
            <person name="Martijn J."/>
            <person name="Lind A.E."/>
            <person name="van Eijk R."/>
            <person name="Schleper C."/>
            <person name="Guy L."/>
            <person name="Ettema T.J."/>
        </authorList>
    </citation>
    <scope>NUCLEOTIDE SEQUENCE</scope>
</reference>
<comment type="caution">
    <text evidence="4">The sequence shown here is derived from an EMBL/GenBank/DDBJ whole genome shotgun (WGS) entry which is preliminary data.</text>
</comment>
<accession>A0A0F9B2H9</accession>
<sequence>MEKGTLGGLNGGIYRPFTDVDLRKVDGAITRLLSEVGIKVANKRAFELFKAKGIETDEEKKLVYIPRGLLEDCIASTPSELILYGRGNPDYNIHVGGTRVHFGSGGTALNIIDLETGQKRPSTLKDVQNVSKLMDYLDNAHFQVIPVFPNDLPIEKVDINRFFAAINNTNKHVQGGIYTASGTKEVVEMCSMIAGGLEALQKEPWVSFITCMISPLEIDQTY</sequence>
<feature type="non-terminal residue" evidence="4">
    <location>
        <position position="222"/>
    </location>
</feature>
<dbReference type="EMBL" id="LAZR01039780">
    <property type="protein sequence ID" value="KKL16149.1"/>
    <property type="molecule type" value="Genomic_DNA"/>
</dbReference>
<keyword evidence="2" id="KW-0489">Methyltransferase</keyword>
<evidence type="ECO:0000256" key="1">
    <source>
        <dbReference type="ARBA" id="ARBA00007137"/>
    </source>
</evidence>
<dbReference type="Gene3D" id="3.20.20.480">
    <property type="entry name" value="Trimethylamine methyltransferase-like"/>
    <property type="match status" value="1"/>
</dbReference>
<dbReference type="GO" id="GO:0008168">
    <property type="term" value="F:methyltransferase activity"/>
    <property type="evidence" value="ECO:0007669"/>
    <property type="project" value="UniProtKB-KW"/>
</dbReference>
<keyword evidence="3" id="KW-0808">Transferase</keyword>
<dbReference type="InterPro" id="IPR038601">
    <property type="entry name" value="MttB-like_sf"/>
</dbReference>
<dbReference type="InterPro" id="IPR010426">
    <property type="entry name" value="MTTB_MeTrfase"/>
</dbReference>
<evidence type="ECO:0000256" key="2">
    <source>
        <dbReference type="ARBA" id="ARBA00022603"/>
    </source>
</evidence>
<gene>
    <name evidence="4" type="ORF">LCGC14_2498470</name>
</gene>
<dbReference type="GO" id="GO:0015948">
    <property type="term" value="P:methanogenesis"/>
    <property type="evidence" value="ECO:0007669"/>
    <property type="project" value="InterPro"/>
</dbReference>
<proteinExistence type="inferred from homology"/>
<evidence type="ECO:0000313" key="4">
    <source>
        <dbReference type="EMBL" id="KKL16149.1"/>
    </source>
</evidence>
<dbReference type="Pfam" id="PF06253">
    <property type="entry name" value="MTTB"/>
    <property type="match status" value="1"/>
</dbReference>
<protein>
    <recommendedName>
        <fullName evidence="5">Trimethylamine methyltransferase</fullName>
    </recommendedName>
</protein>
<name>A0A0F9B2H9_9ZZZZ</name>